<proteinExistence type="predicted"/>
<dbReference type="GO" id="GO:0000981">
    <property type="term" value="F:DNA-binding transcription factor activity, RNA polymerase II-specific"/>
    <property type="evidence" value="ECO:0007669"/>
    <property type="project" value="TreeGrafter"/>
</dbReference>
<dbReference type="PANTHER" id="PTHR46385">
    <property type="entry name" value="PAIRED MESODERM HOMEOBOX PROTEIN 1-RELATED"/>
    <property type="match status" value="1"/>
</dbReference>
<name>A0AAV2GYK5_LYMST</name>
<evidence type="ECO:0000313" key="2">
    <source>
        <dbReference type="EMBL" id="CAL1526509.1"/>
    </source>
</evidence>
<organism evidence="2 3">
    <name type="scientific">Lymnaea stagnalis</name>
    <name type="common">Great pond snail</name>
    <name type="synonym">Helix stagnalis</name>
    <dbReference type="NCBI Taxonomy" id="6523"/>
    <lineage>
        <taxon>Eukaryota</taxon>
        <taxon>Metazoa</taxon>
        <taxon>Spiralia</taxon>
        <taxon>Lophotrochozoa</taxon>
        <taxon>Mollusca</taxon>
        <taxon>Gastropoda</taxon>
        <taxon>Heterobranchia</taxon>
        <taxon>Euthyneura</taxon>
        <taxon>Panpulmonata</taxon>
        <taxon>Hygrophila</taxon>
        <taxon>Lymnaeoidea</taxon>
        <taxon>Lymnaeidae</taxon>
        <taxon>Lymnaea</taxon>
    </lineage>
</organism>
<dbReference type="EMBL" id="CAXITT010000006">
    <property type="protein sequence ID" value="CAL1526509.1"/>
    <property type="molecule type" value="Genomic_DNA"/>
</dbReference>
<feature type="compositionally biased region" description="Polar residues" evidence="1">
    <location>
        <begin position="42"/>
        <end position="68"/>
    </location>
</feature>
<dbReference type="InterPro" id="IPR043378">
    <property type="entry name" value="PRRX1/2"/>
</dbReference>
<comment type="caution">
    <text evidence="2">The sequence shown here is derived from an EMBL/GenBank/DDBJ whole genome shotgun (WGS) entry which is preliminary data.</text>
</comment>
<protein>
    <submittedName>
        <fullName evidence="2">Uncharacterized protein</fullName>
    </submittedName>
</protein>
<dbReference type="GO" id="GO:0005634">
    <property type="term" value="C:nucleus"/>
    <property type="evidence" value="ECO:0007669"/>
    <property type="project" value="TreeGrafter"/>
</dbReference>
<dbReference type="Proteomes" id="UP001497497">
    <property type="component" value="Unassembled WGS sequence"/>
</dbReference>
<evidence type="ECO:0000313" key="3">
    <source>
        <dbReference type="Proteomes" id="UP001497497"/>
    </source>
</evidence>
<accession>A0AAV2GYK5</accession>
<dbReference type="GO" id="GO:0000978">
    <property type="term" value="F:RNA polymerase II cis-regulatory region sequence-specific DNA binding"/>
    <property type="evidence" value="ECO:0007669"/>
    <property type="project" value="TreeGrafter"/>
</dbReference>
<sequence length="95" mass="9909">MAQRQTIYGRGSVEGTPIEQPITPRAAPMSTDYLPWGGASAYNGQPSGTPSGSSCAMATPHSFPSSASVGSSLACLRLKAHEYNSSLQPSGYIHH</sequence>
<keyword evidence="3" id="KW-1185">Reference proteome</keyword>
<dbReference type="AlphaFoldDB" id="A0AAV2GYK5"/>
<reference evidence="2 3" key="1">
    <citation type="submission" date="2024-04" db="EMBL/GenBank/DDBJ databases">
        <authorList>
            <consortium name="Genoscope - CEA"/>
            <person name="William W."/>
        </authorList>
    </citation>
    <scope>NUCLEOTIDE SEQUENCE [LARGE SCALE GENOMIC DNA]</scope>
</reference>
<evidence type="ECO:0000256" key="1">
    <source>
        <dbReference type="SAM" id="MobiDB-lite"/>
    </source>
</evidence>
<gene>
    <name evidence="2" type="ORF">GSLYS_00000686001</name>
</gene>
<feature type="region of interest" description="Disordered" evidence="1">
    <location>
        <begin position="1"/>
        <end position="68"/>
    </location>
</feature>
<dbReference type="PANTHER" id="PTHR46385:SF4">
    <property type="entry name" value="PAIRED MESODERM HOMEOBOX PROTEIN 2-LIKE ISOFORM X1"/>
    <property type="match status" value="1"/>
</dbReference>